<dbReference type="InterPro" id="IPR017437">
    <property type="entry name" value="ATP-NAD_kinase_PpnK-typ_C"/>
</dbReference>
<feature type="binding site" evidence="8">
    <location>
        <position position="168"/>
    </location>
    <ligand>
        <name>NAD(+)</name>
        <dbReference type="ChEBI" id="CHEBI:57540"/>
    </ligand>
</feature>
<dbReference type="GO" id="GO:0006741">
    <property type="term" value="P:NADP+ biosynthetic process"/>
    <property type="evidence" value="ECO:0007669"/>
    <property type="project" value="UniProtKB-UniRule"/>
</dbReference>
<dbReference type="HAMAP" id="MF_00361">
    <property type="entry name" value="NAD_kinase"/>
    <property type="match status" value="1"/>
</dbReference>
<evidence type="ECO:0000256" key="1">
    <source>
        <dbReference type="ARBA" id="ARBA00022490"/>
    </source>
</evidence>
<dbReference type="RefSeq" id="WP_042661874.1">
    <property type="nucleotide sequence ID" value="NZ_CABLRR010000006.1"/>
</dbReference>
<dbReference type="EC" id="2.7.1.23" evidence="8"/>
<dbReference type="Gene3D" id="3.40.50.10330">
    <property type="entry name" value="Probable inorganic polyphosphate/atp-NAD kinase, domain 1"/>
    <property type="match status" value="1"/>
</dbReference>
<comment type="cofactor">
    <cofactor evidence="8">
        <name>a divalent metal cation</name>
        <dbReference type="ChEBI" id="CHEBI:60240"/>
    </cofactor>
</comment>
<dbReference type="Gene3D" id="2.60.200.30">
    <property type="entry name" value="Probable inorganic polyphosphate/atp-NAD kinase, domain 2"/>
    <property type="match status" value="1"/>
</dbReference>
<dbReference type="PANTHER" id="PTHR20275">
    <property type="entry name" value="NAD KINASE"/>
    <property type="match status" value="1"/>
</dbReference>
<evidence type="ECO:0000256" key="6">
    <source>
        <dbReference type="ARBA" id="ARBA00022857"/>
    </source>
</evidence>
<dbReference type="Pfam" id="PF01513">
    <property type="entry name" value="NAD_kinase"/>
    <property type="match status" value="1"/>
</dbReference>
<comment type="subcellular location">
    <subcellularLocation>
        <location evidence="8">Cytoplasm</location>
    </subcellularLocation>
</comment>
<feature type="active site" description="Proton acceptor" evidence="8">
    <location>
        <position position="64"/>
    </location>
</feature>
<dbReference type="SUPFAM" id="SSF111331">
    <property type="entry name" value="NAD kinase/diacylglycerol kinase-like"/>
    <property type="match status" value="1"/>
</dbReference>
<evidence type="ECO:0000256" key="3">
    <source>
        <dbReference type="ARBA" id="ARBA00022741"/>
    </source>
</evidence>
<evidence type="ECO:0000256" key="7">
    <source>
        <dbReference type="ARBA" id="ARBA00023027"/>
    </source>
</evidence>
<dbReference type="GO" id="GO:0003951">
    <property type="term" value="F:NAD+ kinase activity"/>
    <property type="evidence" value="ECO:0007669"/>
    <property type="project" value="UniProtKB-UniRule"/>
</dbReference>
<comment type="function">
    <text evidence="8">Involved in the regulation of the intracellular balance of NAD and NADP, and is a key enzyme in the biosynthesis of NADP. Catalyzes specifically the phosphorylation on 2'-hydroxyl of the adenosine moiety of NAD to yield NADP.</text>
</comment>
<keyword evidence="6 8" id="KW-0521">NADP</keyword>
<dbReference type="EMBL" id="CSTE01000006">
    <property type="protein sequence ID" value="CQR53788.1"/>
    <property type="molecule type" value="Genomic_DNA"/>
</dbReference>
<evidence type="ECO:0000256" key="8">
    <source>
        <dbReference type="HAMAP-Rule" id="MF_00361"/>
    </source>
</evidence>
<organism evidence="9 10">
    <name type="scientific">Haloferax massiliensis</name>
    <dbReference type="NCBI Taxonomy" id="1476858"/>
    <lineage>
        <taxon>Archaea</taxon>
        <taxon>Methanobacteriati</taxon>
        <taxon>Methanobacteriota</taxon>
        <taxon>Stenosarchaea group</taxon>
        <taxon>Halobacteria</taxon>
        <taxon>Halobacteriales</taxon>
        <taxon>Haloferacaceae</taxon>
        <taxon>Haloferax</taxon>
    </lineage>
</organism>
<gene>
    <name evidence="9" type="primary">ppnK_2</name>
    <name evidence="8" type="synonym">nadK</name>
    <name evidence="9" type="ORF">BN996_03797</name>
</gene>
<reference evidence="10" key="1">
    <citation type="submission" date="2015-03" db="EMBL/GenBank/DDBJ databases">
        <authorList>
            <person name="Urmite Genomes"/>
        </authorList>
    </citation>
    <scope>NUCLEOTIDE SEQUENCE [LARGE SCALE GENOMIC DNA]</scope>
    <source>
        <strain evidence="10">Arc-Hr</strain>
    </source>
</reference>
<evidence type="ECO:0000256" key="4">
    <source>
        <dbReference type="ARBA" id="ARBA00022777"/>
    </source>
</evidence>
<dbReference type="OrthoDB" id="77798at2157"/>
<accession>A0A0D6JXH6</accession>
<dbReference type="PANTHER" id="PTHR20275:SF43">
    <property type="entry name" value="BIFUNCTIONAL NADP PHOSPHATASE_NAD KINASE"/>
    <property type="match status" value="1"/>
</dbReference>
<evidence type="ECO:0000313" key="10">
    <source>
        <dbReference type="Proteomes" id="UP000198902"/>
    </source>
</evidence>
<dbReference type="InterPro" id="IPR017438">
    <property type="entry name" value="ATP-NAD_kinase_N"/>
</dbReference>
<protein>
    <recommendedName>
        <fullName evidence="8">NAD kinase</fullName>
        <ecNumber evidence="8">2.7.1.23</ecNumber>
    </recommendedName>
    <alternativeName>
        <fullName evidence="8">ATP-dependent NAD kinase</fullName>
    </alternativeName>
</protein>
<dbReference type="GO" id="GO:0005737">
    <property type="term" value="C:cytoplasm"/>
    <property type="evidence" value="ECO:0007669"/>
    <property type="project" value="UniProtKB-SubCell"/>
</dbReference>
<comment type="catalytic activity">
    <reaction evidence="8">
        <text>NAD(+) + ATP = ADP + NADP(+) + H(+)</text>
        <dbReference type="Rhea" id="RHEA:18629"/>
        <dbReference type="ChEBI" id="CHEBI:15378"/>
        <dbReference type="ChEBI" id="CHEBI:30616"/>
        <dbReference type="ChEBI" id="CHEBI:57540"/>
        <dbReference type="ChEBI" id="CHEBI:58349"/>
        <dbReference type="ChEBI" id="CHEBI:456216"/>
        <dbReference type="EC" id="2.7.1.23"/>
    </reaction>
</comment>
<keyword evidence="2 8" id="KW-0808">Transferase</keyword>
<evidence type="ECO:0000256" key="5">
    <source>
        <dbReference type="ARBA" id="ARBA00022840"/>
    </source>
</evidence>
<feature type="binding site" evidence="8">
    <location>
        <position position="166"/>
    </location>
    <ligand>
        <name>NAD(+)</name>
        <dbReference type="ChEBI" id="CHEBI:57540"/>
    </ligand>
</feature>
<dbReference type="Proteomes" id="UP000198902">
    <property type="component" value="Unassembled WGS sequence"/>
</dbReference>
<name>A0A0D6JXH6_9EURY</name>
<dbReference type="Pfam" id="PF20143">
    <property type="entry name" value="NAD_kinase_C"/>
    <property type="match status" value="1"/>
</dbReference>
<proteinExistence type="inferred from homology"/>
<comment type="similarity">
    <text evidence="8">Belongs to the NAD kinase family.</text>
</comment>
<feature type="binding site" evidence="8">
    <location>
        <begin position="136"/>
        <end position="137"/>
    </location>
    <ligand>
        <name>NAD(+)</name>
        <dbReference type="ChEBI" id="CHEBI:57540"/>
    </ligand>
</feature>
<dbReference type="GO" id="GO:0005524">
    <property type="term" value="F:ATP binding"/>
    <property type="evidence" value="ECO:0007669"/>
    <property type="project" value="UniProtKB-KW"/>
</dbReference>
<feature type="binding site" evidence="8">
    <location>
        <position position="176"/>
    </location>
    <ligand>
        <name>NAD(+)</name>
        <dbReference type="ChEBI" id="CHEBI:57540"/>
    </ligand>
</feature>
<feature type="binding site" evidence="8">
    <location>
        <begin position="64"/>
        <end position="65"/>
    </location>
    <ligand>
        <name>NAD(+)</name>
        <dbReference type="ChEBI" id="CHEBI:57540"/>
    </ligand>
</feature>
<keyword evidence="4 8" id="KW-0418">Kinase</keyword>
<feature type="binding site" evidence="8">
    <location>
        <position position="203"/>
    </location>
    <ligand>
        <name>NAD(+)</name>
        <dbReference type="ChEBI" id="CHEBI:57540"/>
    </ligand>
</feature>
<keyword evidence="7 8" id="KW-0520">NAD</keyword>
<comment type="caution">
    <text evidence="8">Lacks conserved residue(s) required for the propagation of feature annotation.</text>
</comment>
<dbReference type="GO" id="GO:0046872">
    <property type="term" value="F:metal ion binding"/>
    <property type="evidence" value="ECO:0007669"/>
    <property type="project" value="UniProtKB-UniRule"/>
</dbReference>
<sequence>MKVGIVAQKGNSRAAYLAADASEALAEVDAEAVVDAATAEVLGVEGVPVESFDDCDLVVSIGGDGTFLYAARGADGVPILGVNLGEVGFLNAVSPDDAIDEVLAEVAAFREGNQSVREVPRIVATGDDWEMDPSMNEVVVHGPRRGHGGGANLEVRVDGSLYSGSHADGVLVTTPAGSSAYNLSEGGPLVHPGVEGLVVTEMAADEGMPPLVVPLDAAVTVTVTDAASAVVVGDGRTRRTVSPPTEIRIERSDSPVRLAGPTSDFFEALGKLD</sequence>
<evidence type="ECO:0000256" key="2">
    <source>
        <dbReference type="ARBA" id="ARBA00022679"/>
    </source>
</evidence>
<feature type="binding site" evidence="8">
    <location>
        <begin position="179"/>
        <end position="184"/>
    </location>
    <ligand>
        <name>NAD(+)</name>
        <dbReference type="ChEBI" id="CHEBI:57540"/>
    </ligand>
</feature>
<dbReference type="InterPro" id="IPR016064">
    <property type="entry name" value="NAD/diacylglycerol_kinase_sf"/>
</dbReference>
<dbReference type="AlphaFoldDB" id="A0A0D6JXH6"/>
<keyword evidence="10" id="KW-1185">Reference proteome</keyword>
<evidence type="ECO:0000313" key="9">
    <source>
        <dbReference type="EMBL" id="CQR53788.1"/>
    </source>
</evidence>
<keyword evidence="1 8" id="KW-0963">Cytoplasm</keyword>
<dbReference type="InterPro" id="IPR002504">
    <property type="entry name" value="NADK"/>
</dbReference>
<dbReference type="GO" id="GO:0019674">
    <property type="term" value="P:NAD+ metabolic process"/>
    <property type="evidence" value="ECO:0007669"/>
    <property type="project" value="InterPro"/>
</dbReference>
<keyword evidence="3 8" id="KW-0547">Nucleotide-binding</keyword>
<keyword evidence="5 8" id="KW-0067">ATP-binding</keyword>